<sequence>MTVMATTDLATSLGYSDLLGSIPVTPSSTTSRVVVNNSALRVVVFAFDEGELLTEHASPRAVVVQLLDGAIRFTVGDTEHHMVPGDVIYLAPGERHALVADAPSHLSLVMVDVAATAASGASPTA</sequence>
<dbReference type="InterPro" id="IPR011051">
    <property type="entry name" value="RmlC_Cupin_sf"/>
</dbReference>
<feature type="domain" description="Cupin type-2" evidence="1">
    <location>
        <begin position="44"/>
        <end position="111"/>
    </location>
</feature>
<dbReference type="CDD" id="cd02230">
    <property type="entry name" value="cupin_HP0902-like"/>
    <property type="match status" value="1"/>
</dbReference>
<dbReference type="Gene3D" id="2.60.120.10">
    <property type="entry name" value="Jelly Rolls"/>
    <property type="match status" value="1"/>
</dbReference>
<protein>
    <recommendedName>
        <fullName evidence="1">Cupin type-2 domain-containing protein</fullName>
    </recommendedName>
</protein>
<evidence type="ECO:0000259" key="1">
    <source>
        <dbReference type="Pfam" id="PF07883"/>
    </source>
</evidence>
<keyword evidence="3" id="KW-1185">Reference proteome</keyword>
<evidence type="ECO:0000313" key="3">
    <source>
        <dbReference type="Proteomes" id="UP001500390"/>
    </source>
</evidence>
<organism evidence="2 3">
    <name type="scientific">Ornithinibacter aureus</name>
    <dbReference type="NCBI Taxonomy" id="622664"/>
    <lineage>
        <taxon>Bacteria</taxon>
        <taxon>Bacillati</taxon>
        <taxon>Actinomycetota</taxon>
        <taxon>Actinomycetes</taxon>
        <taxon>Micrococcales</taxon>
        <taxon>Intrasporangiaceae</taxon>
        <taxon>Ornithinibacter</taxon>
    </lineage>
</organism>
<gene>
    <name evidence="2" type="ORF">GCM10023153_32380</name>
</gene>
<dbReference type="PANTHER" id="PTHR37694:SF1">
    <property type="entry name" value="SLR8022 PROTEIN"/>
    <property type="match status" value="1"/>
</dbReference>
<comment type="caution">
    <text evidence="2">The sequence shown here is derived from an EMBL/GenBank/DDBJ whole genome shotgun (WGS) entry which is preliminary data.</text>
</comment>
<proteinExistence type="predicted"/>
<dbReference type="InterPro" id="IPR013096">
    <property type="entry name" value="Cupin_2"/>
</dbReference>
<dbReference type="PANTHER" id="PTHR37694">
    <property type="entry name" value="SLR8022 PROTEIN"/>
    <property type="match status" value="1"/>
</dbReference>
<name>A0ABP8KA83_9MICO</name>
<dbReference type="InterPro" id="IPR014710">
    <property type="entry name" value="RmlC-like_jellyroll"/>
</dbReference>
<dbReference type="Proteomes" id="UP001500390">
    <property type="component" value="Unassembled WGS sequence"/>
</dbReference>
<dbReference type="EMBL" id="BAABFX010000048">
    <property type="protein sequence ID" value="GAA4402891.1"/>
    <property type="molecule type" value="Genomic_DNA"/>
</dbReference>
<evidence type="ECO:0000313" key="2">
    <source>
        <dbReference type="EMBL" id="GAA4402891.1"/>
    </source>
</evidence>
<accession>A0ABP8KA83</accession>
<reference evidence="3" key="1">
    <citation type="journal article" date="2019" name="Int. J. Syst. Evol. Microbiol.">
        <title>The Global Catalogue of Microorganisms (GCM) 10K type strain sequencing project: providing services to taxonomists for standard genome sequencing and annotation.</title>
        <authorList>
            <consortium name="The Broad Institute Genomics Platform"/>
            <consortium name="The Broad Institute Genome Sequencing Center for Infectious Disease"/>
            <person name="Wu L."/>
            <person name="Ma J."/>
        </authorList>
    </citation>
    <scope>NUCLEOTIDE SEQUENCE [LARGE SCALE GENOMIC DNA]</scope>
    <source>
        <strain evidence="3">JCM 17738</strain>
    </source>
</reference>
<dbReference type="Pfam" id="PF07883">
    <property type="entry name" value="Cupin_2"/>
    <property type="match status" value="1"/>
</dbReference>
<dbReference type="SUPFAM" id="SSF51182">
    <property type="entry name" value="RmlC-like cupins"/>
    <property type="match status" value="1"/>
</dbReference>